<evidence type="ECO:0000313" key="3">
    <source>
        <dbReference type="Proteomes" id="UP000002624"/>
    </source>
</evidence>
<feature type="region of interest" description="Disordered" evidence="1">
    <location>
        <begin position="121"/>
        <end position="145"/>
    </location>
</feature>
<accession>C6HMN0</accession>
<feature type="compositionally biased region" description="Basic and acidic residues" evidence="1">
    <location>
        <begin position="58"/>
        <end position="74"/>
    </location>
</feature>
<dbReference type="Proteomes" id="UP000002624">
    <property type="component" value="Unassembled WGS sequence"/>
</dbReference>
<sequence length="145" mass="16429">MEHRRETIVSIRLGSRKGRPEGISRRIRPCKRWGMATFYTDVTLWRQMGRPHSHTRPRHEPGQLHPQGERRDSKNGGPAGEKRRGHGKELVREEERRDSEGEVEDVAVGACSLRAECLSGSLTTQLEGSDRRNVHGHGRAASRHA</sequence>
<feature type="region of interest" description="Disordered" evidence="1">
    <location>
        <begin position="49"/>
        <end position="105"/>
    </location>
</feature>
<name>C6HMN0_AJECH</name>
<proteinExistence type="predicted"/>
<dbReference type="HOGENOM" id="CLU_1786337_0_0_1"/>
<protein>
    <submittedName>
        <fullName evidence="2">Uncharacterized protein</fullName>
    </submittedName>
</protein>
<dbReference type="VEuPathDB" id="FungiDB:HCDG_07346"/>
<reference evidence="3" key="1">
    <citation type="submission" date="2009-05" db="EMBL/GenBank/DDBJ databases">
        <title>The genome sequence of Ajellomyces capsulatus strain H143.</title>
        <authorList>
            <person name="Champion M."/>
            <person name="Cuomo C.A."/>
            <person name="Ma L.-J."/>
            <person name="Henn M.R."/>
            <person name="Sil A."/>
            <person name="Goldman B."/>
            <person name="Young S.K."/>
            <person name="Kodira C.D."/>
            <person name="Zeng Q."/>
            <person name="Koehrsen M."/>
            <person name="Alvarado L."/>
            <person name="Berlin A.M."/>
            <person name="Borenstein D."/>
            <person name="Chen Z."/>
            <person name="Engels R."/>
            <person name="Freedman E."/>
            <person name="Gellesch M."/>
            <person name="Goldberg J."/>
            <person name="Griggs A."/>
            <person name="Gujja S."/>
            <person name="Heiman D.I."/>
            <person name="Hepburn T.A."/>
            <person name="Howarth C."/>
            <person name="Jen D."/>
            <person name="Larson L."/>
            <person name="Lewis B."/>
            <person name="Mehta T."/>
            <person name="Park D."/>
            <person name="Pearson M."/>
            <person name="Roberts A."/>
            <person name="Saif S."/>
            <person name="Shea T.D."/>
            <person name="Shenoy N."/>
            <person name="Sisk P."/>
            <person name="Stolte C."/>
            <person name="Sykes S."/>
            <person name="Walk T."/>
            <person name="White J."/>
            <person name="Yandava C."/>
            <person name="Klein B."/>
            <person name="McEwen J.G."/>
            <person name="Puccia R."/>
            <person name="Goldman G.H."/>
            <person name="Felipe M.S."/>
            <person name="Nino-Vega G."/>
            <person name="San-Blas G."/>
            <person name="Taylor J.W."/>
            <person name="Mendoza L."/>
            <person name="Galagan J.E."/>
            <person name="Nusbaum C."/>
            <person name="Birren B.W."/>
        </authorList>
    </citation>
    <scope>NUCLEOTIDE SEQUENCE [LARGE SCALE GENOMIC DNA]</scope>
    <source>
        <strain evidence="3">H143</strain>
    </source>
</reference>
<evidence type="ECO:0000256" key="1">
    <source>
        <dbReference type="SAM" id="MobiDB-lite"/>
    </source>
</evidence>
<feature type="compositionally biased region" description="Basic residues" evidence="1">
    <location>
        <begin position="134"/>
        <end position="145"/>
    </location>
</feature>
<dbReference type="AlphaFoldDB" id="C6HMN0"/>
<organism evidence="2 3">
    <name type="scientific">Ajellomyces capsulatus (strain H143)</name>
    <name type="common">Darling's disease fungus</name>
    <name type="synonym">Histoplasma capsulatum</name>
    <dbReference type="NCBI Taxonomy" id="544712"/>
    <lineage>
        <taxon>Eukaryota</taxon>
        <taxon>Fungi</taxon>
        <taxon>Dikarya</taxon>
        <taxon>Ascomycota</taxon>
        <taxon>Pezizomycotina</taxon>
        <taxon>Eurotiomycetes</taxon>
        <taxon>Eurotiomycetidae</taxon>
        <taxon>Onygenales</taxon>
        <taxon>Ajellomycetaceae</taxon>
        <taxon>Histoplasma</taxon>
    </lineage>
</organism>
<evidence type="ECO:0000313" key="2">
    <source>
        <dbReference type="EMBL" id="EER38477.1"/>
    </source>
</evidence>
<feature type="compositionally biased region" description="Basic and acidic residues" evidence="1">
    <location>
        <begin position="87"/>
        <end position="100"/>
    </location>
</feature>
<dbReference type="EMBL" id="GG692431">
    <property type="protein sequence ID" value="EER38477.1"/>
    <property type="molecule type" value="Genomic_DNA"/>
</dbReference>
<gene>
    <name evidence="2" type="ORF">HCDG_07346</name>
</gene>